<organism evidence="11 12">
    <name type="scientific">Nicotiana sylvestris</name>
    <name type="common">Wood tobacco</name>
    <name type="synonym">South American tobacco</name>
    <dbReference type="NCBI Taxonomy" id="4096"/>
    <lineage>
        <taxon>Eukaryota</taxon>
        <taxon>Viridiplantae</taxon>
        <taxon>Streptophyta</taxon>
        <taxon>Embryophyta</taxon>
        <taxon>Tracheophyta</taxon>
        <taxon>Spermatophyta</taxon>
        <taxon>Magnoliopsida</taxon>
        <taxon>eudicotyledons</taxon>
        <taxon>Gunneridae</taxon>
        <taxon>Pentapetalae</taxon>
        <taxon>asterids</taxon>
        <taxon>lamiids</taxon>
        <taxon>Solanales</taxon>
        <taxon>Solanaceae</taxon>
        <taxon>Nicotianoideae</taxon>
        <taxon>Nicotianeae</taxon>
        <taxon>Nicotiana</taxon>
    </lineage>
</organism>
<dbReference type="KEGG" id="nsy:104239011"/>
<feature type="transmembrane region" description="Helical" evidence="10">
    <location>
        <begin position="20"/>
        <end position="38"/>
    </location>
</feature>
<dbReference type="GO" id="GO:0016760">
    <property type="term" value="F:cellulose synthase (UDP-forming) activity"/>
    <property type="evidence" value="ECO:0007669"/>
    <property type="project" value="InterPro"/>
</dbReference>
<keyword evidence="6 10" id="KW-0472">Membrane</keyword>
<dbReference type="FunFam" id="3.90.550.10:FF:000194">
    <property type="entry name" value="Cellulose synthase-like protein G2 isoform A"/>
    <property type="match status" value="1"/>
</dbReference>
<evidence type="ECO:0000256" key="1">
    <source>
        <dbReference type="ARBA" id="ARBA00004127"/>
    </source>
</evidence>
<dbReference type="SUPFAM" id="SSF53448">
    <property type="entry name" value="Nucleotide-diphospho-sugar transferases"/>
    <property type="match status" value="1"/>
</dbReference>
<feature type="binding site" evidence="9">
    <location>
        <position position="289"/>
    </location>
    <ligand>
        <name>Mn(2+)</name>
        <dbReference type="ChEBI" id="CHEBI:29035"/>
    </ligand>
</feature>
<keyword evidence="11" id="KW-1185">Reference proteome</keyword>
<dbReference type="AlphaFoldDB" id="A0A1U7XY23"/>
<proteinExistence type="predicted"/>
<dbReference type="GO" id="GO:0016020">
    <property type="term" value="C:membrane"/>
    <property type="evidence" value="ECO:0007669"/>
    <property type="project" value="InterPro"/>
</dbReference>
<evidence type="ECO:0000256" key="3">
    <source>
        <dbReference type="ARBA" id="ARBA00022679"/>
    </source>
</evidence>
<feature type="transmembrane region" description="Helical" evidence="10">
    <location>
        <begin position="540"/>
        <end position="565"/>
    </location>
</feature>
<dbReference type="STRING" id="4096.A0A1U7XY23"/>
<dbReference type="InterPro" id="IPR005150">
    <property type="entry name" value="Cellulose_synth"/>
</dbReference>
<sequence length="727" mass="82877">MAMASPCLNTCTVQQPRATLSRIHILLHFSAILGLLYYRIKHLLQKDVSIISWSLITIAELIFTFIWLITQSFRWRPVARSVEPENLPADKELPSVDVFICTADPIKEPVVEVINTVLSAMSLDYPPEKLAVYLSDDGGAAVTLYAIKEACAFARVWVPFCRKYGIKTICPEAFFSSFGDDERLNMRGNEFKNEEETIKAAYEVLKKNVEKSSSVEGSVTMDRPPYVEVIHDNMKNERFEDKQSKLPLLVYMSRERRPSRPHRFKAGALNALLRVSGVMSNAPYMLVLDCDMYCNDPSSAKQAMCFHLDQNISPTLSYVQFPQTFYNVSKNDIYDAQSRSAYKNKYQGMDGVGGTVCAGTGYYLKKEALYDSPNNQNMTPLFLKAQSEYKWESLMFQSEELLQEAEEKFGASRKFINSINSFNDQRKGREILSNEIIDEAKTLASCTFEENTSWGEEIGYSYNSLLESSYTGYLLHSKGWKSVYLYPKRPCFLGCSTIDMKDALVQLMKWASGLVQVGLSKYSPLTYGMSRMPLVQSMCYAYFMFSHFLSIPCFLYGIVPPLCFLTGTSVFPKMTSPWFALFTTIFLSSLAEHLYEVLSSGGNLRTWWNEQRIWIIKTVTACLFGCLDVLMKWLGVAKANFRLTNKAIDEEKLRKYEKGKFDFQGAKLFMVPLTFLVMFNLVCFTFGMKRMVSEGNFEEMFGQGFLSFYVLVLSYPILEGLVSKKAK</sequence>
<dbReference type="GO" id="GO:0071555">
    <property type="term" value="P:cell wall organization"/>
    <property type="evidence" value="ECO:0007669"/>
    <property type="project" value="UniProtKB-KW"/>
</dbReference>
<dbReference type="Proteomes" id="UP000189701">
    <property type="component" value="Unplaced"/>
</dbReference>
<name>A0A1U7XY23_NICSY</name>
<evidence type="ECO:0000256" key="7">
    <source>
        <dbReference type="ARBA" id="ARBA00023316"/>
    </source>
</evidence>
<evidence type="ECO:0000256" key="2">
    <source>
        <dbReference type="ARBA" id="ARBA00022676"/>
    </source>
</evidence>
<keyword evidence="4 10" id="KW-0812">Transmembrane</keyword>
<evidence type="ECO:0000256" key="5">
    <source>
        <dbReference type="ARBA" id="ARBA00022989"/>
    </source>
</evidence>
<dbReference type="Pfam" id="PF03552">
    <property type="entry name" value="Cellulose_synt"/>
    <property type="match status" value="2"/>
</dbReference>
<feature type="transmembrane region" description="Helical" evidence="10">
    <location>
        <begin position="50"/>
        <end position="70"/>
    </location>
</feature>
<evidence type="ECO:0000313" key="11">
    <source>
        <dbReference type="Proteomes" id="UP000189701"/>
    </source>
</evidence>
<protein>
    <submittedName>
        <fullName evidence="12">Cellulose synthase-like protein G3</fullName>
    </submittedName>
</protein>
<feature type="binding site" evidence="8">
    <location>
        <position position="108"/>
    </location>
    <ligand>
        <name>UDP-alpha-D-glucose</name>
        <dbReference type="ChEBI" id="CHEBI:58885"/>
    </ligand>
</feature>
<dbReference type="GO" id="GO:0012505">
    <property type="term" value="C:endomembrane system"/>
    <property type="evidence" value="ECO:0007669"/>
    <property type="project" value="UniProtKB-SubCell"/>
</dbReference>
<evidence type="ECO:0000256" key="4">
    <source>
        <dbReference type="ARBA" id="ARBA00022692"/>
    </source>
</evidence>
<dbReference type="InterPro" id="IPR029044">
    <property type="entry name" value="Nucleotide-diphossugar_trans"/>
</dbReference>
<dbReference type="GO" id="GO:0030244">
    <property type="term" value="P:cellulose biosynthetic process"/>
    <property type="evidence" value="ECO:0007669"/>
    <property type="project" value="InterPro"/>
</dbReference>
<reference evidence="11" key="1">
    <citation type="journal article" date="2013" name="Genome Biol.">
        <title>Reference genomes and transcriptomes of Nicotiana sylvestris and Nicotiana tomentosiformis.</title>
        <authorList>
            <person name="Sierro N."/>
            <person name="Battey J.N."/>
            <person name="Ouadi S."/>
            <person name="Bovet L."/>
            <person name="Goepfert S."/>
            <person name="Bakaher N."/>
            <person name="Peitsch M.C."/>
            <person name="Ivanov N.V."/>
        </authorList>
    </citation>
    <scope>NUCLEOTIDE SEQUENCE [LARGE SCALE GENOMIC DNA]</scope>
</reference>
<feature type="transmembrane region" description="Helical" evidence="10">
    <location>
        <begin position="700"/>
        <end position="718"/>
    </location>
</feature>
<evidence type="ECO:0000256" key="9">
    <source>
        <dbReference type="PIRSR" id="PIRSR605150-3"/>
    </source>
</evidence>
<keyword evidence="3" id="KW-0808">Transferase</keyword>
<feature type="binding site" evidence="8">
    <location>
        <position position="137"/>
    </location>
    <ligand>
        <name>UDP-alpha-D-glucose</name>
        <dbReference type="ChEBI" id="CHEBI:58885"/>
    </ligand>
</feature>
<reference evidence="12" key="2">
    <citation type="submission" date="2025-08" db="UniProtKB">
        <authorList>
            <consortium name="RefSeq"/>
        </authorList>
    </citation>
    <scope>IDENTIFICATION</scope>
    <source>
        <tissue evidence="12">Leaf</tissue>
    </source>
</reference>
<comment type="subcellular location">
    <subcellularLocation>
        <location evidence="1">Endomembrane system</location>
        <topology evidence="1">Multi-pass membrane protein</topology>
    </subcellularLocation>
</comment>
<feature type="transmembrane region" description="Helical" evidence="10">
    <location>
        <begin position="668"/>
        <end position="688"/>
    </location>
</feature>
<accession>A0A1U7XY23</accession>
<dbReference type="OrthoDB" id="72851at2759"/>
<feature type="binding site" evidence="9">
    <location>
        <position position="265"/>
    </location>
    <ligand>
        <name>Mn(2+)</name>
        <dbReference type="ChEBI" id="CHEBI:29035"/>
    </ligand>
</feature>
<dbReference type="RefSeq" id="XP_009791849.1">
    <property type="nucleotide sequence ID" value="XM_009793547.1"/>
</dbReference>
<dbReference type="eggNOG" id="ENOG502QQE5">
    <property type="taxonomic scope" value="Eukaryota"/>
</dbReference>
<evidence type="ECO:0000256" key="10">
    <source>
        <dbReference type="SAM" id="Phobius"/>
    </source>
</evidence>
<evidence type="ECO:0000313" key="12">
    <source>
        <dbReference type="RefSeq" id="XP_009791849.1"/>
    </source>
</evidence>
<evidence type="ECO:0000256" key="8">
    <source>
        <dbReference type="PIRSR" id="PIRSR605150-2"/>
    </source>
</evidence>
<dbReference type="Gene3D" id="3.90.550.10">
    <property type="entry name" value="Spore Coat Polysaccharide Biosynthesis Protein SpsA, Chain A"/>
    <property type="match status" value="2"/>
</dbReference>
<feature type="binding site" evidence="8">
    <location>
        <position position="107"/>
    </location>
    <ligand>
        <name>UDP-alpha-D-glucose</name>
        <dbReference type="ChEBI" id="CHEBI:58885"/>
    </ligand>
</feature>
<keyword evidence="7" id="KW-0961">Cell wall biogenesis/degradation</keyword>
<dbReference type="GeneID" id="104239011"/>
<keyword evidence="2" id="KW-0328">Glycosyltransferase</keyword>
<dbReference type="PANTHER" id="PTHR13301">
    <property type="entry name" value="X-BOX TRANSCRIPTION FACTOR-RELATED"/>
    <property type="match status" value="1"/>
</dbReference>
<feature type="transmembrane region" description="Helical" evidence="10">
    <location>
        <begin position="615"/>
        <end position="636"/>
    </location>
</feature>
<keyword evidence="5 10" id="KW-1133">Transmembrane helix</keyword>
<gene>
    <name evidence="12" type="primary">LOC104239011</name>
</gene>
<feature type="transmembrane region" description="Helical" evidence="10">
    <location>
        <begin position="577"/>
        <end position="595"/>
    </location>
</feature>
<evidence type="ECO:0000256" key="6">
    <source>
        <dbReference type="ARBA" id="ARBA00023136"/>
    </source>
</evidence>